<dbReference type="Gene3D" id="3.40.630.30">
    <property type="match status" value="1"/>
</dbReference>
<dbReference type="Proteomes" id="UP000837803">
    <property type="component" value="Unassembled WGS sequence"/>
</dbReference>
<sequence>MIRFATRADLPVILNFIRQLADYEKLAHEVTATEADLERTLFGEQPAAEVVIAEHEGAPAGFALFFRNYSTFLGKPGLYLEDLFVLPELRGKGIGKTLLQFLAHTAVQRGYGRFEWSVLDWNTPAVEFYRAIGAEPMEGWTVQRVTGTTLQELAASYT</sequence>
<evidence type="ECO:0000259" key="3">
    <source>
        <dbReference type="PROSITE" id="PS51186"/>
    </source>
</evidence>
<evidence type="ECO:0000313" key="4">
    <source>
        <dbReference type="EMBL" id="CAH0998764.1"/>
    </source>
</evidence>
<accession>A0ABN8F3Z5</accession>
<comment type="caution">
    <text evidence="4">The sequence shown here is derived from an EMBL/GenBank/DDBJ whole genome shotgun (WGS) entry which is preliminary data.</text>
</comment>
<dbReference type="CDD" id="cd04301">
    <property type="entry name" value="NAT_SF"/>
    <property type="match status" value="1"/>
</dbReference>
<feature type="domain" description="N-acetyltransferase" evidence="3">
    <location>
        <begin position="1"/>
        <end position="158"/>
    </location>
</feature>
<dbReference type="PROSITE" id="PS51186">
    <property type="entry name" value="GNAT"/>
    <property type="match status" value="1"/>
</dbReference>
<keyword evidence="1" id="KW-0808">Transferase</keyword>
<protein>
    <recommendedName>
        <fullName evidence="3">N-acetyltransferase domain-containing protein</fullName>
    </recommendedName>
</protein>
<keyword evidence="2" id="KW-0012">Acyltransferase</keyword>
<dbReference type="RefSeq" id="WP_238749018.1">
    <property type="nucleotide sequence ID" value="NZ_CAKLPZ010000001.1"/>
</dbReference>
<dbReference type="PANTHER" id="PTHR10545">
    <property type="entry name" value="DIAMINE N-ACETYLTRANSFERASE"/>
    <property type="match status" value="1"/>
</dbReference>
<organism evidence="4 5">
    <name type="scientific">Neolewinella maritima</name>
    <dbReference type="NCBI Taxonomy" id="1383882"/>
    <lineage>
        <taxon>Bacteria</taxon>
        <taxon>Pseudomonadati</taxon>
        <taxon>Bacteroidota</taxon>
        <taxon>Saprospiria</taxon>
        <taxon>Saprospirales</taxon>
        <taxon>Lewinellaceae</taxon>
        <taxon>Neolewinella</taxon>
    </lineage>
</organism>
<proteinExistence type="predicted"/>
<reference evidence="4" key="1">
    <citation type="submission" date="2021-12" db="EMBL/GenBank/DDBJ databases">
        <authorList>
            <person name="Rodrigo-Torres L."/>
            <person name="Arahal R. D."/>
            <person name="Lucena T."/>
        </authorList>
    </citation>
    <scope>NUCLEOTIDE SEQUENCE</scope>
    <source>
        <strain evidence="4">CECT 8419</strain>
    </source>
</reference>
<keyword evidence="5" id="KW-1185">Reference proteome</keyword>
<evidence type="ECO:0000313" key="5">
    <source>
        <dbReference type="Proteomes" id="UP000837803"/>
    </source>
</evidence>
<evidence type="ECO:0000256" key="2">
    <source>
        <dbReference type="ARBA" id="ARBA00023315"/>
    </source>
</evidence>
<dbReference type="SUPFAM" id="SSF55729">
    <property type="entry name" value="Acyl-CoA N-acyltransferases (Nat)"/>
    <property type="match status" value="1"/>
</dbReference>
<dbReference type="PANTHER" id="PTHR10545:SF29">
    <property type="entry name" value="GH14572P-RELATED"/>
    <property type="match status" value="1"/>
</dbReference>
<name>A0ABN8F3Z5_9BACT</name>
<dbReference type="InterPro" id="IPR016181">
    <property type="entry name" value="Acyl_CoA_acyltransferase"/>
</dbReference>
<dbReference type="Pfam" id="PF00583">
    <property type="entry name" value="Acetyltransf_1"/>
    <property type="match status" value="1"/>
</dbReference>
<dbReference type="EMBL" id="CAKLPZ010000001">
    <property type="protein sequence ID" value="CAH0998764.1"/>
    <property type="molecule type" value="Genomic_DNA"/>
</dbReference>
<dbReference type="InterPro" id="IPR051016">
    <property type="entry name" value="Diverse_Substrate_AcTransf"/>
</dbReference>
<gene>
    <name evidence="4" type="ORF">LEM8419_00112</name>
</gene>
<evidence type="ECO:0000256" key="1">
    <source>
        <dbReference type="ARBA" id="ARBA00022679"/>
    </source>
</evidence>
<dbReference type="InterPro" id="IPR000182">
    <property type="entry name" value="GNAT_dom"/>
</dbReference>